<dbReference type="Ensembl" id="ENSHHUT00000043415.1">
    <property type="protein sequence ID" value="ENSHHUP00000041819.1"/>
    <property type="gene ID" value="ENSHHUG00000025802.1"/>
</dbReference>
<name>A0A4W5MWI1_9TELE</name>
<dbReference type="GO" id="GO:0009887">
    <property type="term" value="P:animal organ morphogenesis"/>
    <property type="evidence" value="ECO:0007669"/>
    <property type="project" value="TreeGrafter"/>
</dbReference>
<feature type="disulfide bond" evidence="3">
    <location>
        <begin position="127"/>
        <end position="144"/>
    </location>
</feature>
<dbReference type="InterPro" id="IPR050440">
    <property type="entry name" value="Laminin/Netrin_ECM"/>
</dbReference>
<feature type="disulfide bond" evidence="3">
    <location>
        <begin position="97"/>
        <end position="106"/>
    </location>
</feature>
<evidence type="ECO:0000313" key="6">
    <source>
        <dbReference type="Ensembl" id="ENSHHUP00000041819.1"/>
    </source>
</evidence>
<feature type="domain" description="Laminin EGF-like" evidence="5">
    <location>
        <begin position="76"/>
        <end position="124"/>
    </location>
</feature>
<dbReference type="GO" id="GO:0009888">
    <property type="term" value="P:tissue development"/>
    <property type="evidence" value="ECO:0007669"/>
    <property type="project" value="TreeGrafter"/>
</dbReference>
<feature type="disulfide bond" evidence="3">
    <location>
        <begin position="78"/>
        <end position="95"/>
    </location>
</feature>
<dbReference type="Pfam" id="PF00053">
    <property type="entry name" value="EGF_laminin"/>
    <property type="match status" value="3"/>
</dbReference>
<sequence>MITYNCIHHTVVFVYPHLTLVYPHLTLVYPHLTLVYPHLTLVYPHLTLIYPHLTLVYPHLTLVYPHLTLVYPSPECLCSAEGSLSNVCDPVSGQCPCRPHLQGLTCELCSHGYWNPSSPRGCEPCRCDPTNSHGDTCDQSTGQCQCRSGFGGRTCTECPDNTYGDPLIGCRSCQCAVGGTEPGGCDKRTGACRCRLGVTGARCDACTRGHCDSFPDCEVCPSCFFSLDSNIQNLTLGLERLSSRIPSLPGGSLPTSLGPRIRTLEATLTQIRDSLPLPPSSARQVNDALSQLRRLRDQLDQVDGDLSPQSRAPELGTQLDELQALLDGLGLVYNTKRDALRNSVNSNNAGAFSSIKDAYDDSTDSAKSVDASGKTVEQSKAVRKDALDLQNQVQPANTRELEKLNHQLNTKPDLTPTAKQVTLSLVLALTLVLTRTIDLTLALNLALPPPKCECVFLFPVSQVCGSVRFAPCTPAQCDGELCPAEGAPPCGRGERCEGALPLGTRAVSDTEEVKDRLKQLNGKITQAAAQVGANTLFVYCMFLTVYCSVLILT</sequence>
<dbReference type="AlphaFoldDB" id="A0A4W5MWI1"/>
<dbReference type="PRINTS" id="PR00011">
    <property type="entry name" value="EGFLAMININ"/>
</dbReference>
<evidence type="ECO:0000313" key="7">
    <source>
        <dbReference type="Proteomes" id="UP000314982"/>
    </source>
</evidence>
<feature type="disulfide bond" evidence="3">
    <location>
        <begin position="146"/>
        <end position="155"/>
    </location>
</feature>
<keyword evidence="7" id="KW-1185">Reference proteome</keyword>
<feature type="disulfide bond" evidence="3">
    <location>
        <begin position="194"/>
        <end position="203"/>
    </location>
</feature>
<feature type="domain" description="Laminin EGF-like" evidence="5">
    <location>
        <begin position="125"/>
        <end position="172"/>
    </location>
</feature>
<dbReference type="FunFam" id="2.10.25.10:FF:000082">
    <property type="entry name" value="Laminin subunit alpha 1"/>
    <property type="match status" value="1"/>
</dbReference>
<feature type="domain" description="Laminin EGF-like" evidence="5">
    <location>
        <begin position="173"/>
        <end position="219"/>
    </location>
</feature>
<dbReference type="Proteomes" id="UP000314982">
    <property type="component" value="Unassembled WGS sequence"/>
</dbReference>
<evidence type="ECO:0000256" key="3">
    <source>
        <dbReference type="PROSITE-ProRule" id="PRU00460"/>
    </source>
</evidence>
<feature type="transmembrane region" description="Helical" evidence="4">
    <location>
        <begin position="531"/>
        <end position="552"/>
    </location>
</feature>
<dbReference type="SUPFAM" id="SSF101082">
    <property type="entry name" value="Typo IV secretion system protein TraC"/>
    <property type="match status" value="1"/>
</dbReference>
<reference evidence="7" key="1">
    <citation type="submission" date="2018-06" db="EMBL/GenBank/DDBJ databases">
        <title>Genome assembly of Danube salmon.</title>
        <authorList>
            <person name="Macqueen D.J."/>
            <person name="Gundappa M.K."/>
        </authorList>
    </citation>
    <scope>NUCLEOTIDE SEQUENCE [LARGE SCALE GENOMIC DNA]</scope>
</reference>
<dbReference type="PANTHER" id="PTHR10574">
    <property type="entry name" value="NETRIN/LAMININ-RELATED"/>
    <property type="match status" value="1"/>
</dbReference>
<reference evidence="6" key="2">
    <citation type="submission" date="2025-08" db="UniProtKB">
        <authorList>
            <consortium name="Ensembl"/>
        </authorList>
    </citation>
    <scope>IDENTIFICATION</scope>
</reference>
<keyword evidence="1 3" id="KW-1015">Disulfide bond</keyword>
<protein>
    <recommendedName>
        <fullName evidence="5">Laminin EGF-like domain-containing protein</fullName>
    </recommendedName>
</protein>
<keyword evidence="4" id="KW-1133">Transmembrane helix</keyword>
<dbReference type="PROSITE" id="PS01248">
    <property type="entry name" value="EGF_LAM_1"/>
    <property type="match status" value="1"/>
</dbReference>
<organism evidence="6 7">
    <name type="scientific">Hucho hucho</name>
    <name type="common">huchen</name>
    <dbReference type="NCBI Taxonomy" id="62062"/>
    <lineage>
        <taxon>Eukaryota</taxon>
        <taxon>Metazoa</taxon>
        <taxon>Chordata</taxon>
        <taxon>Craniata</taxon>
        <taxon>Vertebrata</taxon>
        <taxon>Euteleostomi</taxon>
        <taxon>Actinopterygii</taxon>
        <taxon>Neopterygii</taxon>
        <taxon>Teleostei</taxon>
        <taxon>Protacanthopterygii</taxon>
        <taxon>Salmoniformes</taxon>
        <taxon>Salmonidae</taxon>
        <taxon>Salmoninae</taxon>
        <taxon>Hucho</taxon>
    </lineage>
</organism>
<keyword evidence="2 3" id="KW-0424">Laminin EGF-like domain</keyword>
<evidence type="ECO:0000256" key="2">
    <source>
        <dbReference type="ARBA" id="ARBA00023292"/>
    </source>
</evidence>
<dbReference type="CDD" id="cd00055">
    <property type="entry name" value="EGF_Lam"/>
    <property type="match status" value="3"/>
</dbReference>
<reference evidence="6" key="3">
    <citation type="submission" date="2025-09" db="UniProtKB">
        <authorList>
            <consortium name="Ensembl"/>
        </authorList>
    </citation>
    <scope>IDENTIFICATION</scope>
</reference>
<accession>A0A4W5MWI1</accession>
<dbReference type="SUPFAM" id="SSF57196">
    <property type="entry name" value="EGF/Laminin"/>
    <property type="match status" value="2"/>
</dbReference>
<keyword evidence="4" id="KW-0472">Membrane</keyword>
<keyword evidence="4" id="KW-0812">Transmembrane</keyword>
<dbReference type="STRING" id="62062.ENSHHUP00000041819"/>
<evidence type="ECO:0000256" key="4">
    <source>
        <dbReference type="SAM" id="Phobius"/>
    </source>
</evidence>
<dbReference type="GeneTree" id="ENSGT00940000156003"/>
<evidence type="ECO:0000256" key="1">
    <source>
        <dbReference type="ARBA" id="ARBA00023157"/>
    </source>
</evidence>
<dbReference type="Gene3D" id="2.10.25.10">
    <property type="entry name" value="Laminin"/>
    <property type="match status" value="3"/>
</dbReference>
<dbReference type="PROSITE" id="PS50027">
    <property type="entry name" value="EGF_LAM_2"/>
    <property type="match status" value="3"/>
</dbReference>
<dbReference type="PANTHER" id="PTHR10574:SF406">
    <property type="entry name" value="LAMININ SUBUNIT ALPHA 5"/>
    <property type="match status" value="1"/>
</dbReference>
<evidence type="ECO:0000259" key="5">
    <source>
        <dbReference type="PROSITE" id="PS50027"/>
    </source>
</evidence>
<feature type="disulfide bond" evidence="3">
    <location>
        <begin position="76"/>
        <end position="88"/>
    </location>
</feature>
<proteinExistence type="predicted"/>
<dbReference type="SMART" id="SM00180">
    <property type="entry name" value="EGF_Lam"/>
    <property type="match status" value="3"/>
</dbReference>
<dbReference type="InterPro" id="IPR002049">
    <property type="entry name" value="LE_dom"/>
</dbReference>
<feature type="disulfide bond" evidence="3">
    <location>
        <begin position="125"/>
        <end position="137"/>
    </location>
</feature>
<feature type="disulfide bond" evidence="3">
    <location>
        <begin position="173"/>
        <end position="185"/>
    </location>
</feature>
<feature type="disulfide bond" evidence="3">
    <location>
        <begin position="175"/>
        <end position="192"/>
    </location>
</feature>
<comment type="caution">
    <text evidence="3">Lacks conserved residue(s) required for the propagation of feature annotation.</text>
</comment>